<evidence type="ECO:0000313" key="3">
    <source>
        <dbReference type="Proteomes" id="UP000569951"/>
    </source>
</evidence>
<gene>
    <name evidence="2" type="ORF">HNR42_002966</name>
</gene>
<name>A0A841I387_9DEIO</name>
<keyword evidence="1" id="KW-1133">Transmembrane helix</keyword>
<keyword evidence="1" id="KW-0812">Transmembrane</keyword>
<evidence type="ECO:0000313" key="2">
    <source>
        <dbReference type="EMBL" id="MBB6099516.1"/>
    </source>
</evidence>
<feature type="transmembrane region" description="Helical" evidence="1">
    <location>
        <begin position="152"/>
        <end position="171"/>
    </location>
</feature>
<comment type="caution">
    <text evidence="2">The sequence shown here is derived from an EMBL/GenBank/DDBJ whole genome shotgun (WGS) entry which is preliminary data.</text>
</comment>
<feature type="transmembrane region" description="Helical" evidence="1">
    <location>
        <begin position="183"/>
        <end position="204"/>
    </location>
</feature>
<feature type="transmembrane region" description="Helical" evidence="1">
    <location>
        <begin position="300"/>
        <end position="317"/>
    </location>
</feature>
<dbReference type="EMBL" id="JACHHG010000012">
    <property type="protein sequence ID" value="MBB6099516.1"/>
    <property type="molecule type" value="Genomic_DNA"/>
</dbReference>
<feature type="transmembrane region" description="Helical" evidence="1">
    <location>
        <begin position="6"/>
        <end position="25"/>
    </location>
</feature>
<dbReference type="GO" id="GO:0004143">
    <property type="term" value="F:ATP-dependent diacylglycerol kinase activity"/>
    <property type="evidence" value="ECO:0007669"/>
    <property type="project" value="InterPro"/>
</dbReference>
<feature type="transmembrane region" description="Helical" evidence="1">
    <location>
        <begin position="37"/>
        <end position="54"/>
    </location>
</feature>
<keyword evidence="1" id="KW-0472">Membrane</keyword>
<evidence type="ECO:0000256" key="1">
    <source>
        <dbReference type="SAM" id="Phobius"/>
    </source>
</evidence>
<feature type="transmembrane region" description="Helical" evidence="1">
    <location>
        <begin position="323"/>
        <end position="344"/>
    </location>
</feature>
<reference evidence="2 3" key="1">
    <citation type="submission" date="2020-08" db="EMBL/GenBank/DDBJ databases">
        <title>Genomic Encyclopedia of Type Strains, Phase IV (KMG-IV): sequencing the most valuable type-strain genomes for metagenomic binning, comparative biology and taxonomic classification.</title>
        <authorList>
            <person name="Goeker M."/>
        </authorList>
    </citation>
    <scope>NUCLEOTIDE SEQUENCE [LARGE SCALE GENOMIC DNA]</scope>
    <source>
        <strain evidence="2 3">DSM 21458</strain>
    </source>
</reference>
<protein>
    <submittedName>
        <fullName evidence="2">Phytol kinase</fullName>
        <ecNumber evidence="2">2.7.1.182</ecNumber>
    </submittedName>
</protein>
<feature type="transmembrane region" description="Helical" evidence="1">
    <location>
        <begin position="60"/>
        <end position="78"/>
    </location>
</feature>
<dbReference type="GO" id="GO:0010276">
    <property type="term" value="F:phytol kinase activity"/>
    <property type="evidence" value="ECO:0007669"/>
    <property type="project" value="UniProtKB-EC"/>
</dbReference>
<keyword evidence="3" id="KW-1185">Reference proteome</keyword>
<feature type="transmembrane region" description="Helical" evidence="1">
    <location>
        <begin position="225"/>
        <end position="245"/>
    </location>
</feature>
<feature type="transmembrane region" description="Helical" evidence="1">
    <location>
        <begin position="356"/>
        <end position="374"/>
    </location>
</feature>
<dbReference type="RefSeq" id="WP_183988265.1">
    <property type="nucleotide sequence ID" value="NZ_JACHHG010000012.1"/>
</dbReference>
<proteinExistence type="predicted"/>
<dbReference type="EC" id="2.7.1.182" evidence="2"/>
<dbReference type="AlphaFoldDB" id="A0A841I387"/>
<feature type="transmembrane region" description="Helical" evidence="1">
    <location>
        <begin position="99"/>
        <end position="116"/>
    </location>
</feature>
<dbReference type="Proteomes" id="UP000569951">
    <property type="component" value="Unassembled WGS sequence"/>
</dbReference>
<dbReference type="PANTHER" id="PTHR31303:SF1">
    <property type="entry name" value="CTP-DEPENDENT DIACYLGLYCEROL KINASE 1"/>
    <property type="match status" value="1"/>
</dbReference>
<dbReference type="PANTHER" id="PTHR31303">
    <property type="entry name" value="CTP-DEPENDENT DIACYLGLYCEROL KINASE 1"/>
    <property type="match status" value="1"/>
</dbReference>
<sequence>MSPLPGIVGALLVLGGCMVGLRLLQRRYHPHPELVRKLMHLCVGATALSFPLLFHDPQPVWWICGVAIAFMLALKYVSPLRALLGGVLDSVDRFSLGDVYFLAGVAVLFTVSGGGLTFTIPMLVLTFADALAALIGVGYGRLRYPAADGVKSLEGSVAFLTVAFVSAHVPLLLSGATGRAESLVIALLIGILVMLLEAISWQGLDNLFIPLGTFVVLNGHLDRPLELLLFHLAAAVTLTALVLLLRRRLGLEGSALLGAAFVAYLCLTLGGWPWLFAPAALLAGYALLAHRSRLPGDIHALVALTSPGLFWLLLAVYGRRPELYYPFTLSFAAQLACAAALALPADPDGRVRPGPLAARVGLAWALVFVPYAVLLGAGGLVPALHGLCVTAVAALLCLALRRARRLSFELQTTLAATASLFGLAPLGA</sequence>
<accession>A0A841I387</accession>
<keyword evidence="2" id="KW-0808">Transferase</keyword>
<organism evidence="2 3">
    <name type="scientific">Deinobacterium chartae</name>
    <dbReference type="NCBI Taxonomy" id="521158"/>
    <lineage>
        <taxon>Bacteria</taxon>
        <taxon>Thermotogati</taxon>
        <taxon>Deinococcota</taxon>
        <taxon>Deinococci</taxon>
        <taxon>Deinococcales</taxon>
        <taxon>Deinococcaceae</taxon>
        <taxon>Deinobacterium</taxon>
    </lineage>
</organism>
<dbReference type="InterPro" id="IPR037997">
    <property type="entry name" value="Dgk1-like"/>
</dbReference>
<feature type="transmembrane region" description="Helical" evidence="1">
    <location>
        <begin position="257"/>
        <end position="288"/>
    </location>
</feature>
<keyword evidence="2" id="KW-0418">Kinase</keyword>